<evidence type="ECO:0000313" key="7">
    <source>
        <dbReference type="Proteomes" id="UP000633041"/>
    </source>
</evidence>
<proteinExistence type="inferred from homology"/>
<evidence type="ECO:0000256" key="4">
    <source>
        <dbReference type="RuleBase" id="RU000481"/>
    </source>
</evidence>
<dbReference type="Pfam" id="PF00155">
    <property type="entry name" value="Aminotran_1_2"/>
    <property type="match status" value="1"/>
</dbReference>
<dbReference type="Gene3D" id="3.90.1150.10">
    <property type="entry name" value="Aspartate Aminotransferase, domain 1"/>
    <property type="match status" value="1"/>
</dbReference>
<dbReference type="Proteomes" id="UP000633041">
    <property type="component" value="Unassembled WGS sequence"/>
</dbReference>
<evidence type="ECO:0000256" key="1">
    <source>
        <dbReference type="ARBA" id="ARBA00022576"/>
    </source>
</evidence>
<dbReference type="SUPFAM" id="SSF53383">
    <property type="entry name" value="PLP-dependent transferases"/>
    <property type="match status" value="1"/>
</dbReference>
<dbReference type="InterPro" id="IPR000182">
    <property type="entry name" value="GNAT_dom"/>
</dbReference>
<dbReference type="PROSITE" id="PS00105">
    <property type="entry name" value="AA_TRANSFER_CLASS_1"/>
    <property type="match status" value="1"/>
</dbReference>
<gene>
    <name evidence="6" type="ORF">Ppa06_24000</name>
</gene>
<dbReference type="InterPro" id="IPR015424">
    <property type="entry name" value="PyrdxlP-dep_Trfase"/>
</dbReference>
<evidence type="ECO:0000256" key="3">
    <source>
        <dbReference type="ARBA" id="ARBA00022898"/>
    </source>
</evidence>
<keyword evidence="3" id="KW-0663">Pyridoxal phosphate</keyword>
<dbReference type="PROSITE" id="PS51186">
    <property type="entry name" value="GNAT"/>
    <property type="match status" value="1"/>
</dbReference>
<accession>A0ABQ4H911</accession>
<comment type="caution">
    <text evidence="6">The sequence shown here is derived from an EMBL/GenBank/DDBJ whole genome shotgun (WGS) entry which is preliminary data.</text>
</comment>
<organism evidence="6 7">
    <name type="scientific">Planomonospora parontospora subsp. parontospora</name>
    <dbReference type="NCBI Taxonomy" id="97194"/>
    <lineage>
        <taxon>Bacteria</taxon>
        <taxon>Bacillati</taxon>
        <taxon>Actinomycetota</taxon>
        <taxon>Actinomycetes</taxon>
        <taxon>Streptosporangiales</taxon>
        <taxon>Streptosporangiaceae</taxon>
        <taxon>Planomonospora</taxon>
    </lineage>
</organism>
<dbReference type="EC" id="2.6.1.-" evidence="4"/>
<dbReference type="Gene3D" id="3.40.630.30">
    <property type="match status" value="1"/>
</dbReference>
<dbReference type="PANTHER" id="PTHR43643">
    <property type="entry name" value="HISTIDINOL-PHOSPHATE AMINOTRANSFERASE 2"/>
    <property type="match status" value="1"/>
</dbReference>
<keyword evidence="1 4" id="KW-0032">Aminotransferase</keyword>
<dbReference type="CDD" id="cd00609">
    <property type="entry name" value="AAT_like"/>
    <property type="match status" value="1"/>
</dbReference>
<feature type="domain" description="N-acetyltransferase" evidence="5">
    <location>
        <begin position="8"/>
        <end position="180"/>
    </location>
</feature>
<dbReference type="EMBL" id="BOOL01000017">
    <property type="protein sequence ID" value="GII08602.1"/>
    <property type="molecule type" value="Genomic_DNA"/>
</dbReference>
<dbReference type="InterPro" id="IPR004838">
    <property type="entry name" value="NHTrfase_class1_PyrdxlP-BS"/>
</dbReference>
<dbReference type="Gene3D" id="3.40.640.10">
    <property type="entry name" value="Type I PLP-dependent aspartate aminotransferase-like (Major domain)"/>
    <property type="match status" value="1"/>
</dbReference>
<sequence length="577" mass="62785">MVVGIDELELRPGADADREWIYRLRHEVYARELGQHPANDAGQLSDEFDEGNVYIVAVHQGHPAGFISVTPPWAGRYSIDKYLRRTEHPVLRQDGLFEIRILTVDPARRGRMTGRLLMYAALRWVMAHGGRTIVALGRAELLPMYRELGLTSTGTPVRSGAVAFELLTGEVAGLAQQTLRRYGPVLRDLEPRLRWRLETPFLPGTGGCEHGGTSIGALGRRFDALQAHGDVVPADVLDAWFPPAPGAAAALAAHQDWMVRTSPPAQAEGLIEEIGTRRGLPAEAIAVGAGSSDLIFRAFRGWLEASCRVLLIDPSYGEYAHVIEHVIGCRADRFTLRRQEGWRIDPNRLGEALRARYDLVVVVNPNNPTGAHLDADDLRQVLAAAPGGTRFWIDEAYAGYAGPGRSLEPYAAAADNTVVCTSLSKMYALSGLRAAYLTGPAQIVAELRRWSPPWGVSLPAQIAAVHALRDPAYYAGRWAQTAALRAELAAALAAIGQDVHVQEAAANFVLLTLARGGPAAARLVRRCRERGVFLRDLSPISPAFEGRTVRIAVREATANARIAETVTTALHDLRNPA</sequence>
<dbReference type="CDD" id="cd04301">
    <property type="entry name" value="NAT_SF"/>
    <property type="match status" value="1"/>
</dbReference>
<reference evidence="6 7" key="1">
    <citation type="submission" date="2021-01" db="EMBL/GenBank/DDBJ databases">
        <title>Whole genome shotgun sequence of Planomonospora parontospora subsp. parontospora NBRC 13880.</title>
        <authorList>
            <person name="Komaki H."/>
            <person name="Tamura T."/>
        </authorList>
    </citation>
    <scope>NUCLEOTIDE SEQUENCE [LARGE SCALE GENOMIC DNA]</scope>
    <source>
        <strain evidence="6 7">NBRC 13880</strain>
    </source>
</reference>
<dbReference type="SUPFAM" id="SSF55729">
    <property type="entry name" value="Acyl-CoA N-acyltransferases (Nat)"/>
    <property type="match status" value="1"/>
</dbReference>
<evidence type="ECO:0000313" key="6">
    <source>
        <dbReference type="EMBL" id="GII08602.1"/>
    </source>
</evidence>
<comment type="cofactor">
    <cofactor evidence="4">
        <name>pyridoxal 5'-phosphate</name>
        <dbReference type="ChEBI" id="CHEBI:597326"/>
    </cofactor>
</comment>
<dbReference type="InterPro" id="IPR050106">
    <property type="entry name" value="HistidinolP_aminotransfase"/>
</dbReference>
<evidence type="ECO:0000259" key="5">
    <source>
        <dbReference type="PROSITE" id="PS51186"/>
    </source>
</evidence>
<evidence type="ECO:0000256" key="2">
    <source>
        <dbReference type="ARBA" id="ARBA00022679"/>
    </source>
</evidence>
<dbReference type="InterPro" id="IPR015422">
    <property type="entry name" value="PyrdxlP-dep_Trfase_small"/>
</dbReference>
<name>A0ABQ4H911_9ACTN</name>
<dbReference type="Pfam" id="PF00583">
    <property type="entry name" value="Acetyltransf_1"/>
    <property type="match status" value="1"/>
</dbReference>
<dbReference type="InterPro" id="IPR015421">
    <property type="entry name" value="PyrdxlP-dep_Trfase_major"/>
</dbReference>
<dbReference type="PANTHER" id="PTHR43643:SF2">
    <property type="entry name" value="INDUCIBLE LYSINE DECARBOXYLASE"/>
    <property type="match status" value="1"/>
</dbReference>
<protein>
    <recommendedName>
        <fullName evidence="4">Aminotransferase</fullName>
        <ecNumber evidence="4">2.6.1.-</ecNumber>
    </recommendedName>
</protein>
<keyword evidence="7" id="KW-1185">Reference proteome</keyword>
<comment type="similarity">
    <text evidence="4">Belongs to the class-I pyridoxal-phosphate-dependent aminotransferase family.</text>
</comment>
<dbReference type="InterPro" id="IPR016181">
    <property type="entry name" value="Acyl_CoA_acyltransferase"/>
</dbReference>
<dbReference type="InterPro" id="IPR004839">
    <property type="entry name" value="Aminotransferase_I/II_large"/>
</dbReference>
<keyword evidence="2 4" id="KW-0808">Transferase</keyword>